<dbReference type="Gene3D" id="3.40.50.11170">
    <property type="entry name" value="Uncharacterised protein PF08960, DUF1874"/>
    <property type="match status" value="1"/>
</dbReference>
<keyword evidence="2" id="KW-1185">Reference proteome</keyword>
<dbReference type="InterPro" id="IPR037236">
    <property type="entry name" value="STIV_B116-like_sf"/>
</dbReference>
<evidence type="ECO:0000313" key="2">
    <source>
        <dbReference type="Proteomes" id="UP000199345"/>
    </source>
</evidence>
<dbReference type="InterPro" id="IPR015055">
    <property type="entry name" value="STIV_B116-like"/>
</dbReference>
<name>A0A1I0FXI9_9PROT</name>
<dbReference type="Proteomes" id="UP000199345">
    <property type="component" value="Unassembled WGS sequence"/>
</dbReference>
<evidence type="ECO:0008006" key="3">
    <source>
        <dbReference type="Google" id="ProtNLM"/>
    </source>
</evidence>
<dbReference type="EMBL" id="FOIA01000047">
    <property type="protein sequence ID" value="SET63132.1"/>
    <property type="molecule type" value="Genomic_DNA"/>
</dbReference>
<sequence>MLYLINSPILTSYGDWQFSGPLTVAEAKSRLSNDFISAIGHQSGAAFLSALLDIEIPVNRIEINMKPGDSALVLRLKSRLPEGKVLTHDEMQQIPYELGWLVRVQ</sequence>
<evidence type="ECO:0000313" key="1">
    <source>
        <dbReference type="EMBL" id="SET63132.1"/>
    </source>
</evidence>
<dbReference type="SUPFAM" id="SSF143602">
    <property type="entry name" value="STIV B116-like"/>
    <property type="match status" value="1"/>
</dbReference>
<dbReference type="Pfam" id="PF08960">
    <property type="entry name" value="STIV_B116-like"/>
    <property type="match status" value="1"/>
</dbReference>
<dbReference type="RefSeq" id="WP_090661757.1">
    <property type="nucleotide sequence ID" value="NZ_FOIA01000047.1"/>
</dbReference>
<protein>
    <recommendedName>
        <fullName evidence="3">DUF1874 domain-containing protein</fullName>
    </recommendedName>
</protein>
<dbReference type="AlphaFoldDB" id="A0A1I0FXI9"/>
<gene>
    <name evidence="1" type="ORF">SAMN05216326_14718</name>
</gene>
<organism evidence="1 2">
    <name type="scientific">Nitrosomonas marina</name>
    <dbReference type="NCBI Taxonomy" id="917"/>
    <lineage>
        <taxon>Bacteria</taxon>
        <taxon>Pseudomonadati</taxon>
        <taxon>Pseudomonadota</taxon>
        <taxon>Betaproteobacteria</taxon>
        <taxon>Nitrosomonadales</taxon>
        <taxon>Nitrosomonadaceae</taxon>
        <taxon>Nitrosomonas</taxon>
    </lineage>
</organism>
<reference evidence="2" key="1">
    <citation type="submission" date="2016-10" db="EMBL/GenBank/DDBJ databases">
        <authorList>
            <person name="Varghese N."/>
            <person name="Submissions S."/>
        </authorList>
    </citation>
    <scope>NUCLEOTIDE SEQUENCE [LARGE SCALE GENOMIC DNA]</scope>
    <source>
        <strain evidence="2">Nm71</strain>
    </source>
</reference>
<accession>A0A1I0FXI9</accession>
<proteinExistence type="predicted"/>
<dbReference type="OrthoDB" id="1909530at2"/>